<dbReference type="RefSeq" id="WP_078975627.1">
    <property type="nucleotide sequence ID" value="NZ_MWQN01000001.1"/>
</dbReference>
<dbReference type="NCBIfam" id="TIGR03026">
    <property type="entry name" value="NDP-sugDHase"/>
    <property type="match status" value="1"/>
</dbReference>
<dbReference type="Pfam" id="PF00984">
    <property type="entry name" value="UDPG_MGDP_dh"/>
    <property type="match status" value="1"/>
</dbReference>
<dbReference type="STRING" id="159449.B4N89_10550"/>
<keyword evidence="1" id="KW-0560">Oxidoreductase</keyword>
<evidence type="ECO:0000313" key="6">
    <source>
        <dbReference type="Proteomes" id="UP000190037"/>
    </source>
</evidence>
<accession>A0A1T3NWZ4</accession>
<dbReference type="Pfam" id="PF03720">
    <property type="entry name" value="UDPG_MGDP_dh_C"/>
    <property type="match status" value="1"/>
</dbReference>
<dbReference type="SMART" id="SM00984">
    <property type="entry name" value="UDPG_MGDP_dh_C"/>
    <property type="match status" value="1"/>
</dbReference>
<evidence type="ECO:0000256" key="3">
    <source>
        <dbReference type="PIRNR" id="PIRNR000124"/>
    </source>
</evidence>
<dbReference type="eggNOG" id="COG0677">
    <property type="taxonomic scope" value="Bacteria"/>
</dbReference>
<dbReference type="PANTHER" id="PTHR43491">
    <property type="entry name" value="UDP-N-ACETYL-D-MANNOSAMINE DEHYDROGENASE"/>
    <property type="match status" value="1"/>
</dbReference>
<evidence type="ECO:0000259" key="4">
    <source>
        <dbReference type="SMART" id="SM00984"/>
    </source>
</evidence>
<evidence type="ECO:0000256" key="1">
    <source>
        <dbReference type="ARBA" id="ARBA00023002"/>
    </source>
</evidence>
<proteinExistence type="inferred from homology"/>
<organism evidence="5 6">
    <name type="scientific">Embleya scabrispora</name>
    <dbReference type="NCBI Taxonomy" id="159449"/>
    <lineage>
        <taxon>Bacteria</taxon>
        <taxon>Bacillati</taxon>
        <taxon>Actinomycetota</taxon>
        <taxon>Actinomycetes</taxon>
        <taxon>Kitasatosporales</taxon>
        <taxon>Streptomycetaceae</taxon>
        <taxon>Embleya</taxon>
    </lineage>
</organism>
<dbReference type="PIRSF" id="PIRSF000124">
    <property type="entry name" value="UDPglc_GDPman_dh"/>
    <property type="match status" value="1"/>
</dbReference>
<dbReference type="PANTHER" id="PTHR43491:SF1">
    <property type="entry name" value="UDP-N-ACETYL-D-MANNOSAMINE DEHYDROGENASE"/>
    <property type="match status" value="1"/>
</dbReference>
<comment type="caution">
    <text evidence="5">The sequence shown here is derived from an EMBL/GenBank/DDBJ whole genome shotgun (WGS) entry which is preliminary data.</text>
</comment>
<dbReference type="InterPro" id="IPR036220">
    <property type="entry name" value="UDP-Glc/GDP-Man_DH_C_sf"/>
</dbReference>
<dbReference type="SUPFAM" id="SSF51735">
    <property type="entry name" value="NAD(P)-binding Rossmann-fold domains"/>
    <property type="match status" value="1"/>
</dbReference>
<name>A0A1T3NWZ4_9ACTN</name>
<dbReference type="EMBL" id="MWQN01000001">
    <property type="protein sequence ID" value="OPC81328.1"/>
    <property type="molecule type" value="Genomic_DNA"/>
</dbReference>
<dbReference type="InterPro" id="IPR036291">
    <property type="entry name" value="NAD(P)-bd_dom_sf"/>
</dbReference>
<dbReference type="InterPro" id="IPR001732">
    <property type="entry name" value="UDP-Glc/GDP-Man_DH_N"/>
</dbReference>
<dbReference type="Proteomes" id="UP000190037">
    <property type="component" value="Unassembled WGS sequence"/>
</dbReference>
<dbReference type="GO" id="GO:0016628">
    <property type="term" value="F:oxidoreductase activity, acting on the CH-CH group of donors, NAD or NADP as acceptor"/>
    <property type="evidence" value="ECO:0007669"/>
    <property type="project" value="InterPro"/>
</dbReference>
<feature type="domain" description="UDP-glucose/GDP-mannose dehydrogenase C-terminal" evidence="4">
    <location>
        <begin position="317"/>
        <end position="411"/>
    </location>
</feature>
<sequence length="418" mass="45352">MRVVIAGQGYVGLPLAVRAAQVGHEVVGYDVDRGRVKRLAAGESYVEDIPAAEVRAISDAGRYRATSEPRDLGGYDIAVITVPTPLREGVPDLSYIEECARTLARYLRPGACVVLESTTYPGTTEELVGPILEEGSGLTAGRDFHLGYSPERIDPGNPTWNLVNTPKVVSGVDAASLAVVKGFYGSLVERVVPVSSPKEAELVKLIENTFRHVNIALVNEVAMFAHDLGIDVWEAIDACSTKPFGFLRFTPGPGVGGHCLPIDPSYLSWRVQRALGRSFRFVELANDVNNHMPDYVIRRLTAAFNTRRRSVNGSRVLLVGLAYKKNTGDARESPSTHVARLLLNLGAEVSAADAHVERSQVVDARLRRVELTPETVAAADAVVLLVDHDDVDLELLRTAEYVLDCRRVLGAGPNIEVL</sequence>
<protein>
    <submittedName>
        <fullName evidence="5">UDP-N-acetyl-D-glucosamine dehydrogenase</fullName>
    </submittedName>
</protein>
<keyword evidence="6" id="KW-1185">Reference proteome</keyword>
<dbReference type="InterPro" id="IPR028359">
    <property type="entry name" value="UDP_ManNAc/GlcNAc_DH"/>
</dbReference>
<dbReference type="InterPro" id="IPR008927">
    <property type="entry name" value="6-PGluconate_DH-like_C_sf"/>
</dbReference>
<keyword evidence="2" id="KW-0520">NAD</keyword>
<dbReference type="InterPro" id="IPR017476">
    <property type="entry name" value="UDP-Glc/GDP-Man"/>
</dbReference>
<dbReference type="AlphaFoldDB" id="A0A1T3NWZ4"/>
<dbReference type="SUPFAM" id="SSF48179">
    <property type="entry name" value="6-phosphogluconate dehydrogenase C-terminal domain-like"/>
    <property type="match status" value="1"/>
</dbReference>
<evidence type="ECO:0000313" key="5">
    <source>
        <dbReference type="EMBL" id="OPC81328.1"/>
    </source>
</evidence>
<dbReference type="OrthoDB" id="5193947at2"/>
<reference evidence="5 6" key="1">
    <citation type="submission" date="2017-03" db="EMBL/GenBank/DDBJ databases">
        <title>Draft genome sequence of Streptomyces scabrisporus NF3, endophyte isolated from Amphipterygium adstringens.</title>
        <authorList>
            <person name="Vazquez M."/>
            <person name="Ceapa C.D."/>
            <person name="Rodriguez Luna D."/>
            <person name="Sanchez Esquivel S."/>
        </authorList>
    </citation>
    <scope>NUCLEOTIDE SEQUENCE [LARGE SCALE GENOMIC DNA]</scope>
    <source>
        <strain evidence="5 6">NF3</strain>
    </source>
</reference>
<dbReference type="PIRSF" id="PIRSF500136">
    <property type="entry name" value="UDP_ManNAc_DH"/>
    <property type="match status" value="1"/>
</dbReference>
<dbReference type="GO" id="GO:0051287">
    <property type="term" value="F:NAD binding"/>
    <property type="evidence" value="ECO:0007669"/>
    <property type="project" value="InterPro"/>
</dbReference>
<evidence type="ECO:0000256" key="2">
    <source>
        <dbReference type="ARBA" id="ARBA00023027"/>
    </source>
</evidence>
<dbReference type="InterPro" id="IPR014026">
    <property type="entry name" value="UDP-Glc/GDP-Man_DH_dimer"/>
</dbReference>
<dbReference type="GO" id="GO:0000271">
    <property type="term" value="P:polysaccharide biosynthetic process"/>
    <property type="evidence" value="ECO:0007669"/>
    <property type="project" value="InterPro"/>
</dbReference>
<dbReference type="InterPro" id="IPR014027">
    <property type="entry name" value="UDP-Glc/GDP-Man_DH_C"/>
</dbReference>
<comment type="similarity">
    <text evidence="3">Belongs to the UDP-glucose/GDP-mannose dehydrogenase family.</text>
</comment>
<gene>
    <name evidence="5" type="ORF">B4N89_10550</name>
</gene>
<dbReference type="GO" id="GO:0016616">
    <property type="term" value="F:oxidoreductase activity, acting on the CH-OH group of donors, NAD or NADP as acceptor"/>
    <property type="evidence" value="ECO:0007669"/>
    <property type="project" value="InterPro"/>
</dbReference>
<dbReference type="SUPFAM" id="SSF52413">
    <property type="entry name" value="UDP-glucose/GDP-mannose dehydrogenase C-terminal domain"/>
    <property type="match status" value="1"/>
</dbReference>
<dbReference type="Gene3D" id="3.40.50.720">
    <property type="entry name" value="NAD(P)-binding Rossmann-like Domain"/>
    <property type="match status" value="2"/>
</dbReference>
<dbReference type="Pfam" id="PF03721">
    <property type="entry name" value="UDPG_MGDP_dh_N"/>
    <property type="match status" value="1"/>
</dbReference>